<keyword evidence="3" id="KW-0812">Transmembrane</keyword>
<feature type="transmembrane region" description="Helical" evidence="3">
    <location>
        <begin position="139"/>
        <end position="163"/>
    </location>
</feature>
<dbReference type="PANTHER" id="PTHR11360">
    <property type="entry name" value="MONOCARBOXYLATE TRANSPORTER"/>
    <property type="match status" value="1"/>
</dbReference>
<keyword evidence="3" id="KW-1133">Transmembrane helix</keyword>
<dbReference type="InterPro" id="IPR036259">
    <property type="entry name" value="MFS_trans_sf"/>
</dbReference>
<keyword evidence="3" id="KW-0472">Membrane</keyword>
<dbReference type="InterPro" id="IPR011701">
    <property type="entry name" value="MFS"/>
</dbReference>
<dbReference type="Proteomes" id="UP000095300">
    <property type="component" value="Unassembled WGS sequence"/>
</dbReference>
<feature type="transmembrane region" description="Helical" evidence="3">
    <location>
        <begin position="499"/>
        <end position="517"/>
    </location>
</feature>
<dbReference type="FunFam" id="1.20.1250.20:FF:000383">
    <property type="entry name" value="Blast:Monocarboxylate transporter 13"/>
    <property type="match status" value="1"/>
</dbReference>
<feature type="domain" description="Major facilitator superfamily (MFS) profile" evidence="4">
    <location>
        <begin position="434"/>
        <end position="621"/>
    </location>
</feature>
<dbReference type="SUPFAM" id="SSF103473">
    <property type="entry name" value="MFS general substrate transporter"/>
    <property type="match status" value="1"/>
</dbReference>
<dbReference type="KEGG" id="scac:106095861"/>
<evidence type="ECO:0000313" key="5">
    <source>
        <dbReference type="EnsemblMetazoa" id="SCAU013657-PA"/>
    </source>
</evidence>
<dbReference type="EnsemblMetazoa" id="SCAU013657-RA">
    <property type="protein sequence ID" value="SCAU013657-PA"/>
    <property type="gene ID" value="SCAU013657"/>
</dbReference>
<dbReference type="OrthoDB" id="410267at2759"/>
<feature type="transmembrane region" description="Helical" evidence="3">
    <location>
        <begin position="115"/>
        <end position="133"/>
    </location>
</feature>
<proteinExistence type="predicted"/>
<name>A0A1I8Q3V9_STOCA</name>
<keyword evidence="6" id="KW-1185">Reference proteome</keyword>
<accession>A0A1I8Q3V9</accession>
<gene>
    <name evidence="5" type="primary">106095861</name>
</gene>
<organism evidence="5 6">
    <name type="scientific">Stomoxys calcitrans</name>
    <name type="common">Stable fly</name>
    <name type="synonym">Conops calcitrans</name>
    <dbReference type="NCBI Taxonomy" id="35570"/>
    <lineage>
        <taxon>Eukaryota</taxon>
        <taxon>Metazoa</taxon>
        <taxon>Ecdysozoa</taxon>
        <taxon>Arthropoda</taxon>
        <taxon>Hexapoda</taxon>
        <taxon>Insecta</taxon>
        <taxon>Pterygota</taxon>
        <taxon>Neoptera</taxon>
        <taxon>Endopterygota</taxon>
        <taxon>Diptera</taxon>
        <taxon>Brachycera</taxon>
        <taxon>Muscomorpha</taxon>
        <taxon>Muscoidea</taxon>
        <taxon>Muscidae</taxon>
        <taxon>Stomoxys</taxon>
    </lineage>
</organism>
<evidence type="ECO:0000256" key="3">
    <source>
        <dbReference type="SAM" id="Phobius"/>
    </source>
</evidence>
<feature type="transmembrane region" description="Helical" evidence="3">
    <location>
        <begin position="472"/>
        <end position="492"/>
    </location>
</feature>
<feature type="transmembrane region" description="Helical" evidence="3">
    <location>
        <begin position="523"/>
        <end position="543"/>
    </location>
</feature>
<dbReference type="Pfam" id="PF07690">
    <property type="entry name" value="MFS_1"/>
    <property type="match status" value="1"/>
</dbReference>
<evidence type="ECO:0000256" key="1">
    <source>
        <dbReference type="ARBA" id="ARBA00004141"/>
    </source>
</evidence>
<sequence>MEEKPSTPQDSSKTTVNNDSTTRKKPRRKDKSDLGADFIAPDGGWGWIVCIAAGFSNFSLFPPLQQYGLIYRQRMEKFGFNGKQITSILNVEMALSSLVGLVNGAVFRRFTFRQVGAFGSLLAFTGVLLSAFSESFVQYLIVFSAIYGVGVGLCMSASSLAINTYFKNKRRKATGYAWTLTGLGPIIFPHISLLLLAHYGPQGSILVYAALTLNSFLCSLTLQPVLWHSPKPKIEKSAGEKTVKIDMDSNQIQNNYKCTFCQYQKKRKRSIFTSQYVFNEDDPDRPGFEIMEPGTPMMARANDGWYGSKLSLAEKSARYRPPRIRRHTTRQISCEYGYDQEDMGESSLSKPNYFNLERDELERYTSKVSVNSKTGAASEFQCTCAEEKLLMQTNNQELVTSNTPSQEDELTREQMTFWQKVVMFFDLDLLKDFTFVNLAVGVSIMTFGEINFSILTPFILNSFGYSDTQISRAMSLLAGVDITVRFLGPFVLEKVKLPNQVLFGFGIIIISMGRLIVSMTDSYHIALMAFVLIGFGKGFRTIFQPLIIPSHVPLKRLPAASGLQLISHSITYFLLGPLLGLITDNFGYVFTIHSINVLACMALIFWVVEAMLRRRLHNRSN</sequence>
<dbReference type="InterPro" id="IPR050327">
    <property type="entry name" value="Proton-linked_MCT"/>
</dbReference>
<evidence type="ECO:0000256" key="2">
    <source>
        <dbReference type="SAM" id="MobiDB-lite"/>
    </source>
</evidence>
<dbReference type="GO" id="GO:0016020">
    <property type="term" value="C:membrane"/>
    <property type="evidence" value="ECO:0007669"/>
    <property type="project" value="UniProtKB-SubCell"/>
</dbReference>
<evidence type="ECO:0000259" key="4">
    <source>
        <dbReference type="PROSITE" id="PS50850"/>
    </source>
</evidence>
<feature type="transmembrane region" description="Helical" evidence="3">
    <location>
        <begin position="588"/>
        <end position="612"/>
    </location>
</feature>
<feature type="region of interest" description="Disordered" evidence="2">
    <location>
        <begin position="1"/>
        <end position="33"/>
    </location>
</feature>
<dbReference type="GO" id="GO:0008028">
    <property type="term" value="F:monocarboxylic acid transmembrane transporter activity"/>
    <property type="evidence" value="ECO:0007669"/>
    <property type="project" value="TreeGrafter"/>
</dbReference>
<dbReference type="PROSITE" id="PS50850">
    <property type="entry name" value="MFS"/>
    <property type="match status" value="1"/>
</dbReference>
<dbReference type="VEuPathDB" id="VectorBase:SCAU013657"/>
<feature type="compositionally biased region" description="Polar residues" evidence="2">
    <location>
        <begin position="1"/>
        <end position="20"/>
    </location>
</feature>
<feature type="transmembrane region" description="Helical" evidence="3">
    <location>
        <begin position="435"/>
        <end position="460"/>
    </location>
</feature>
<feature type="transmembrane region" description="Helical" evidence="3">
    <location>
        <begin position="44"/>
        <end position="64"/>
    </location>
</feature>
<feature type="transmembrane region" description="Helical" evidence="3">
    <location>
        <begin position="175"/>
        <end position="199"/>
    </location>
</feature>
<dbReference type="Gene3D" id="1.20.1250.20">
    <property type="entry name" value="MFS general substrate transporter like domains"/>
    <property type="match status" value="2"/>
</dbReference>
<dbReference type="AlphaFoldDB" id="A0A1I8Q3V9"/>
<feature type="transmembrane region" description="Helical" evidence="3">
    <location>
        <begin position="205"/>
        <end position="227"/>
    </location>
</feature>
<evidence type="ECO:0000313" key="6">
    <source>
        <dbReference type="Proteomes" id="UP000095300"/>
    </source>
</evidence>
<dbReference type="PANTHER" id="PTHR11360:SF8">
    <property type="entry name" value="BCDNA.LD28120-RELATED"/>
    <property type="match status" value="1"/>
</dbReference>
<protein>
    <recommendedName>
        <fullName evidence="4">Major facilitator superfamily (MFS) profile domain-containing protein</fullName>
    </recommendedName>
</protein>
<reference evidence="5" key="1">
    <citation type="submission" date="2020-05" db="UniProtKB">
        <authorList>
            <consortium name="EnsemblMetazoa"/>
        </authorList>
    </citation>
    <scope>IDENTIFICATION</scope>
    <source>
        <strain evidence="5">USDA</strain>
    </source>
</reference>
<comment type="subcellular location">
    <subcellularLocation>
        <location evidence="1">Membrane</location>
        <topology evidence="1">Multi-pass membrane protein</topology>
    </subcellularLocation>
</comment>
<feature type="transmembrane region" description="Helical" evidence="3">
    <location>
        <begin position="563"/>
        <end position="582"/>
    </location>
</feature>
<dbReference type="InterPro" id="IPR020846">
    <property type="entry name" value="MFS_dom"/>
</dbReference>